<proteinExistence type="predicted"/>
<evidence type="ECO:0000313" key="1">
    <source>
        <dbReference type="EMBL" id="GAA3612368.1"/>
    </source>
</evidence>
<reference evidence="2" key="1">
    <citation type="journal article" date="2019" name="Int. J. Syst. Evol. Microbiol.">
        <title>The Global Catalogue of Microorganisms (GCM) 10K type strain sequencing project: providing services to taxonomists for standard genome sequencing and annotation.</title>
        <authorList>
            <consortium name="The Broad Institute Genomics Platform"/>
            <consortium name="The Broad Institute Genome Sequencing Center for Infectious Disease"/>
            <person name="Wu L."/>
            <person name="Ma J."/>
        </authorList>
    </citation>
    <scope>NUCLEOTIDE SEQUENCE [LARGE SCALE GENOMIC DNA]</scope>
    <source>
        <strain evidence="2">JCM 17326</strain>
    </source>
</reference>
<gene>
    <name evidence="1" type="ORF">GCM10022419_116710</name>
</gene>
<dbReference type="EMBL" id="BAABDQ010000048">
    <property type="protein sequence ID" value="GAA3612368.1"/>
    <property type="molecule type" value="Genomic_DNA"/>
</dbReference>
<comment type="caution">
    <text evidence="1">The sequence shown here is derived from an EMBL/GenBank/DDBJ whole genome shotgun (WGS) entry which is preliminary data.</text>
</comment>
<organism evidence="1 2">
    <name type="scientific">Nonomuraea rosea</name>
    <dbReference type="NCBI Taxonomy" id="638574"/>
    <lineage>
        <taxon>Bacteria</taxon>
        <taxon>Bacillati</taxon>
        <taxon>Actinomycetota</taxon>
        <taxon>Actinomycetes</taxon>
        <taxon>Streptosporangiales</taxon>
        <taxon>Streptosporangiaceae</taxon>
        <taxon>Nonomuraea</taxon>
    </lineage>
</organism>
<dbReference type="Proteomes" id="UP001500630">
    <property type="component" value="Unassembled WGS sequence"/>
</dbReference>
<evidence type="ECO:0000313" key="2">
    <source>
        <dbReference type="Proteomes" id="UP001500630"/>
    </source>
</evidence>
<accession>A0ABP6ZK36</accession>
<protein>
    <recommendedName>
        <fullName evidence="3">Secreted protein</fullName>
    </recommendedName>
</protein>
<dbReference type="RefSeq" id="WP_345576213.1">
    <property type="nucleotide sequence ID" value="NZ_BAABDQ010000048.1"/>
</dbReference>
<keyword evidence="2" id="KW-1185">Reference proteome</keyword>
<sequence>MRRKMAVILLSFAITIGGGIALSAPAWAEWRIIQIYKKGSDCEIAGRYYVNHTEAIHYFCDWDSPGFALHVYYPDT</sequence>
<name>A0ABP6ZK36_9ACTN</name>
<evidence type="ECO:0008006" key="3">
    <source>
        <dbReference type="Google" id="ProtNLM"/>
    </source>
</evidence>